<proteinExistence type="predicted"/>
<feature type="region of interest" description="Disordered" evidence="2">
    <location>
        <begin position="110"/>
        <end position="136"/>
    </location>
</feature>
<evidence type="ECO:0000256" key="1">
    <source>
        <dbReference type="SAM" id="Coils"/>
    </source>
</evidence>
<protein>
    <submittedName>
        <fullName evidence="3">Uncharacterized protein</fullName>
    </submittedName>
</protein>
<name>A0A7S1AYA0_NOCSC</name>
<evidence type="ECO:0000256" key="2">
    <source>
        <dbReference type="SAM" id="MobiDB-lite"/>
    </source>
</evidence>
<feature type="compositionally biased region" description="Polar residues" evidence="2">
    <location>
        <begin position="119"/>
        <end position="136"/>
    </location>
</feature>
<feature type="compositionally biased region" description="Polar residues" evidence="2">
    <location>
        <begin position="342"/>
        <end position="353"/>
    </location>
</feature>
<organism evidence="3">
    <name type="scientific">Noctiluca scintillans</name>
    <name type="common">Sea sparkle</name>
    <name type="synonym">Red tide dinoflagellate</name>
    <dbReference type="NCBI Taxonomy" id="2966"/>
    <lineage>
        <taxon>Eukaryota</taxon>
        <taxon>Sar</taxon>
        <taxon>Alveolata</taxon>
        <taxon>Dinophyceae</taxon>
        <taxon>Noctilucales</taxon>
        <taxon>Noctilucaceae</taxon>
        <taxon>Noctiluca</taxon>
    </lineage>
</organism>
<feature type="region of interest" description="Disordered" evidence="2">
    <location>
        <begin position="334"/>
        <end position="353"/>
    </location>
</feature>
<gene>
    <name evidence="3" type="ORF">NSCI0253_LOCUS43286</name>
</gene>
<dbReference type="AlphaFoldDB" id="A0A7S1AYA0"/>
<sequence>MVEKLHFQVNTLQLEIESLRRALENKEQRSKHLRDELDTLVKLTGTMKTPDVEICEELKERGYESALLSEKIIEIQRTLSSRRSDEEFELAQAHKRGAILREELEEQTQNAETLRGQLAAQSTRSNRSGSTDFSSPNRVEILRREIKEIQEENLQLRRNLVLGTPTQVDVVYCEQTVEAPTIEWQVEKVESAEKQDALVQQIREIEDHFRQKEAQWREQYEKFESAEPPVEVRVMEVESVRRIQELIDELNNIETQLTLLRKQVIKQQDRSGSKEVVYEDRDRVIMMPRSGPDSATSREAQMQLLLSRREDELAMVVEEIEALRVQISEINRARAGGDGSSIPGSCKSNLTPPGSSSGLVARAFGLAPVERHIVL</sequence>
<feature type="coiled-coil region" evidence="1">
    <location>
        <begin position="306"/>
        <end position="333"/>
    </location>
</feature>
<dbReference type="EMBL" id="HBFQ01061135">
    <property type="protein sequence ID" value="CAD8868930.1"/>
    <property type="molecule type" value="Transcribed_RNA"/>
</dbReference>
<feature type="coiled-coil region" evidence="1">
    <location>
        <begin position="2"/>
        <end position="43"/>
    </location>
</feature>
<keyword evidence="1" id="KW-0175">Coiled coil</keyword>
<accession>A0A7S1AYA0</accession>
<feature type="coiled-coil region" evidence="1">
    <location>
        <begin position="243"/>
        <end position="270"/>
    </location>
</feature>
<evidence type="ECO:0000313" key="3">
    <source>
        <dbReference type="EMBL" id="CAD8868930.1"/>
    </source>
</evidence>
<reference evidence="3" key="1">
    <citation type="submission" date="2021-01" db="EMBL/GenBank/DDBJ databases">
        <authorList>
            <person name="Corre E."/>
            <person name="Pelletier E."/>
            <person name="Niang G."/>
            <person name="Scheremetjew M."/>
            <person name="Finn R."/>
            <person name="Kale V."/>
            <person name="Holt S."/>
            <person name="Cochrane G."/>
            <person name="Meng A."/>
            <person name="Brown T."/>
            <person name="Cohen L."/>
        </authorList>
    </citation>
    <scope>NUCLEOTIDE SEQUENCE</scope>
</reference>